<name>A0AAE1PNX4_9EUCA</name>
<keyword evidence="2" id="KW-1185">Reference proteome</keyword>
<proteinExistence type="predicted"/>
<gene>
    <name evidence="1" type="ORF">Pmani_017179</name>
</gene>
<organism evidence="1 2">
    <name type="scientific">Petrolisthes manimaculis</name>
    <dbReference type="NCBI Taxonomy" id="1843537"/>
    <lineage>
        <taxon>Eukaryota</taxon>
        <taxon>Metazoa</taxon>
        <taxon>Ecdysozoa</taxon>
        <taxon>Arthropoda</taxon>
        <taxon>Crustacea</taxon>
        <taxon>Multicrustacea</taxon>
        <taxon>Malacostraca</taxon>
        <taxon>Eumalacostraca</taxon>
        <taxon>Eucarida</taxon>
        <taxon>Decapoda</taxon>
        <taxon>Pleocyemata</taxon>
        <taxon>Anomura</taxon>
        <taxon>Galatheoidea</taxon>
        <taxon>Porcellanidae</taxon>
        <taxon>Petrolisthes</taxon>
    </lineage>
</organism>
<evidence type="ECO:0000313" key="2">
    <source>
        <dbReference type="Proteomes" id="UP001292094"/>
    </source>
</evidence>
<dbReference type="AlphaFoldDB" id="A0AAE1PNX4"/>
<evidence type="ECO:0000313" key="1">
    <source>
        <dbReference type="EMBL" id="KAK4311306.1"/>
    </source>
</evidence>
<protein>
    <submittedName>
        <fullName evidence="1">Uncharacterized protein</fullName>
    </submittedName>
</protein>
<comment type="caution">
    <text evidence="1">The sequence shown here is derived from an EMBL/GenBank/DDBJ whole genome shotgun (WGS) entry which is preliminary data.</text>
</comment>
<dbReference type="Proteomes" id="UP001292094">
    <property type="component" value="Unassembled WGS sequence"/>
</dbReference>
<dbReference type="EMBL" id="JAWZYT010001532">
    <property type="protein sequence ID" value="KAK4311306.1"/>
    <property type="molecule type" value="Genomic_DNA"/>
</dbReference>
<reference evidence="1" key="1">
    <citation type="submission" date="2023-11" db="EMBL/GenBank/DDBJ databases">
        <title>Genome assemblies of two species of porcelain crab, Petrolisthes cinctipes and Petrolisthes manimaculis (Anomura: Porcellanidae).</title>
        <authorList>
            <person name="Angst P."/>
        </authorList>
    </citation>
    <scope>NUCLEOTIDE SEQUENCE</scope>
    <source>
        <strain evidence="1">PB745_02</strain>
        <tissue evidence="1">Gill</tissue>
    </source>
</reference>
<sequence>MDGVSGRARGRENWKGERGNRAGWLEKGLDEEKAKWDERDREEREKEEMMMMMVMTMVVVVVEEDHCHQLSSLLPFPSLSYLRREISVYISTLTP</sequence>
<accession>A0AAE1PNX4</accession>